<dbReference type="KEGG" id="dtx:ATSB10_02520"/>
<reference evidence="1 2" key="1">
    <citation type="submission" date="2016-02" db="EMBL/GenBank/DDBJ databases">
        <title>Complete genome sequencing and analysis of ATSB10, Dyella thiooxydans isolated from rhizosphere soil of sunflower (Helianthus annuus L.).</title>
        <authorList>
            <person name="Lee Y."/>
            <person name="Hwangbo K."/>
            <person name="Chung H."/>
            <person name="Yoo J."/>
            <person name="Kim K.Y."/>
            <person name="Sa T.M."/>
            <person name="Um Y."/>
            <person name="Madhaiyan M."/>
        </authorList>
    </citation>
    <scope>NUCLEOTIDE SEQUENCE [LARGE SCALE GENOMIC DNA]</scope>
    <source>
        <strain evidence="1 2">ATSB10</strain>
    </source>
</reference>
<organism evidence="1 2">
    <name type="scientific">Dyella thiooxydans</name>
    <dbReference type="NCBI Taxonomy" id="445710"/>
    <lineage>
        <taxon>Bacteria</taxon>
        <taxon>Pseudomonadati</taxon>
        <taxon>Pseudomonadota</taxon>
        <taxon>Gammaproteobacteria</taxon>
        <taxon>Lysobacterales</taxon>
        <taxon>Rhodanobacteraceae</taxon>
        <taxon>Dyella</taxon>
    </lineage>
</organism>
<protein>
    <submittedName>
        <fullName evidence="1">Uncharacterized protein</fullName>
    </submittedName>
</protein>
<evidence type="ECO:0000313" key="2">
    <source>
        <dbReference type="Proteomes" id="UP000077255"/>
    </source>
</evidence>
<evidence type="ECO:0000313" key="1">
    <source>
        <dbReference type="EMBL" id="AND67706.1"/>
    </source>
</evidence>
<keyword evidence="2" id="KW-1185">Reference proteome</keyword>
<dbReference type="PATRIC" id="fig|445710.3.peg.250"/>
<proteinExistence type="predicted"/>
<gene>
    <name evidence="1" type="ORF">ATSB10_02520</name>
</gene>
<dbReference type="AlphaFoldDB" id="A0A160MX57"/>
<dbReference type="OrthoDB" id="5955816at2"/>
<dbReference type="RefSeq" id="WP_063670053.1">
    <property type="nucleotide sequence ID" value="NZ_CP014841.1"/>
</dbReference>
<dbReference type="Proteomes" id="UP000077255">
    <property type="component" value="Chromosome"/>
</dbReference>
<name>A0A160MX57_9GAMM</name>
<sequence length="116" mass="13039">MAQTIDPIRLKSAAEHLEWALKQYPDSADVQSLLRALTPLLDDAKAGRVLEPVDRWDIPGTYNFADGRYIDFSDPSVDGAFVRFSIEMRGGLTEQEKRIHARMDAMRAMANENGKS</sequence>
<dbReference type="EMBL" id="CP014841">
    <property type="protein sequence ID" value="AND67706.1"/>
    <property type="molecule type" value="Genomic_DNA"/>
</dbReference>
<dbReference type="STRING" id="445710.ATSB10_02520"/>
<accession>A0A160MX57</accession>